<evidence type="ECO:0000256" key="6">
    <source>
        <dbReference type="ARBA" id="ARBA00022840"/>
    </source>
</evidence>
<keyword evidence="4 9" id="KW-0547">Nucleotide-binding</keyword>
<dbReference type="VEuPathDB" id="FungiDB:MCYG_08416"/>
<dbReference type="RefSeq" id="XP_002843333.1">
    <property type="nucleotide sequence ID" value="XM_002843287.1"/>
</dbReference>
<dbReference type="InterPro" id="IPR011009">
    <property type="entry name" value="Kinase-like_dom_sf"/>
</dbReference>
<dbReference type="GO" id="GO:0004674">
    <property type="term" value="F:protein serine/threonine kinase activity"/>
    <property type="evidence" value="ECO:0007669"/>
    <property type="project" value="UniProtKB-KW"/>
</dbReference>
<dbReference type="GO" id="GO:0000245">
    <property type="term" value="P:spliceosomal complex assembly"/>
    <property type="evidence" value="ECO:0007669"/>
    <property type="project" value="TreeGrafter"/>
</dbReference>
<name>C5G0E4_ARTOC</name>
<keyword evidence="12" id="KW-1185">Reference proteome</keyword>
<sequence length="438" mass="49648">MHRIEGCLLFFILESSPRHSTKADAVTYRWIEDVEELERYQPGGYHPVSIGDVLAGRYQIEHKLGHGGFSTIWLARDIRYKKGYVALKINTADSSSQEPEVLLALAQSDHPCRAMIPLIRDQFELEGPNGSHRCFVTSPARCSLDDAQDSDCFPLETARVLVAQSLMVVAYIHSRGFVHGDIHPGNILLRLPSTFDELSIDQLNAKFGQPRKEKVVRTDGMPLPSNVPPFGVVPVWIGKHANMVTPSEARLLLNDFGEAFLESQRRPGKERRSPLSFRPPETWFEPERPLSYSSDIWSLACSIWPMLGLQSLFSSFLATRDDILSQHVDTLGLPSFPSSWWNEWEARHGYFEPGSGQSNLTSRDIRPSLERAFEEKIQAWRRRVRMGEFDQDEATAILAMLRGMLVFAPDERATAKSLLASQWMLNWGYPALDRARLV</sequence>
<dbReference type="STRING" id="554155.C5G0E4"/>
<protein>
    <recommendedName>
        <fullName evidence="1">non-specific serine/threonine protein kinase</fullName>
        <ecNumber evidence="1">2.7.11.1</ecNumber>
    </recommendedName>
</protein>
<dbReference type="AlphaFoldDB" id="C5G0E4"/>
<dbReference type="OMA" id="IWDIMGQ"/>
<dbReference type="InterPro" id="IPR000719">
    <property type="entry name" value="Prot_kinase_dom"/>
</dbReference>
<dbReference type="SUPFAM" id="SSF56112">
    <property type="entry name" value="Protein kinase-like (PK-like)"/>
    <property type="match status" value="1"/>
</dbReference>
<dbReference type="PROSITE" id="PS50011">
    <property type="entry name" value="PROTEIN_KINASE_DOM"/>
    <property type="match status" value="1"/>
</dbReference>
<dbReference type="GO" id="GO:0050684">
    <property type="term" value="P:regulation of mRNA processing"/>
    <property type="evidence" value="ECO:0007669"/>
    <property type="project" value="TreeGrafter"/>
</dbReference>
<evidence type="ECO:0000256" key="9">
    <source>
        <dbReference type="PROSITE-ProRule" id="PRU10141"/>
    </source>
</evidence>
<dbReference type="GO" id="GO:0005524">
    <property type="term" value="F:ATP binding"/>
    <property type="evidence" value="ECO:0007669"/>
    <property type="project" value="UniProtKB-UniRule"/>
</dbReference>
<evidence type="ECO:0000256" key="1">
    <source>
        <dbReference type="ARBA" id="ARBA00012513"/>
    </source>
</evidence>
<keyword evidence="2" id="KW-0723">Serine/threonine-protein kinase</keyword>
<dbReference type="eggNOG" id="KOG1290">
    <property type="taxonomic scope" value="Eukaryota"/>
</dbReference>
<gene>
    <name evidence="11" type="ORF">MCYG_08416</name>
</gene>
<dbReference type="SMART" id="SM00220">
    <property type="entry name" value="S_TKc"/>
    <property type="match status" value="1"/>
</dbReference>
<evidence type="ECO:0000256" key="4">
    <source>
        <dbReference type="ARBA" id="ARBA00022741"/>
    </source>
</evidence>
<dbReference type="PROSITE" id="PS00107">
    <property type="entry name" value="PROTEIN_KINASE_ATP"/>
    <property type="match status" value="1"/>
</dbReference>
<dbReference type="OrthoDB" id="5979581at2759"/>
<evidence type="ECO:0000256" key="7">
    <source>
        <dbReference type="ARBA" id="ARBA00047899"/>
    </source>
</evidence>
<dbReference type="PANTHER" id="PTHR47634">
    <property type="entry name" value="PROTEIN KINASE DOMAIN-CONTAINING PROTEIN-RELATED"/>
    <property type="match status" value="1"/>
</dbReference>
<keyword evidence="5 11" id="KW-0418">Kinase</keyword>
<dbReference type="Proteomes" id="UP000002035">
    <property type="component" value="Unassembled WGS sequence"/>
</dbReference>
<comment type="catalytic activity">
    <reaction evidence="8">
        <text>L-seryl-[protein] + ATP = O-phospho-L-seryl-[protein] + ADP + H(+)</text>
        <dbReference type="Rhea" id="RHEA:17989"/>
        <dbReference type="Rhea" id="RHEA-COMP:9863"/>
        <dbReference type="Rhea" id="RHEA-COMP:11604"/>
        <dbReference type="ChEBI" id="CHEBI:15378"/>
        <dbReference type="ChEBI" id="CHEBI:29999"/>
        <dbReference type="ChEBI" id="CHEBI:30616"/>
        <dbReference type="ChEBI" id="CHEBI:83421"/>
        <dbReference type="ChEBI" id="CHEBI:456216"/>
        <dbReference type="EC" id="2.7.11.1"/>
    </reaction>
</comment>
<comment type="catalytic activity">
    <reaction evidence="7">
        <text>L-threonyl-[protein] + ATP = O-phospho-L-threonyl-[protein] + ADP + H(+)</text>
        <dbReference type="Rhea" id="RHEA:46608"/>
        <dbReference type="Rhea" id="RHEA-COMP:11060"/>
        <dbReference type="Rhea" id="RHEA-COMP:11605"/>
        <dbReference type="ChEBI" id="CHEBI:15378"/>
        <dbReference type="ChEBI" id="CHEBI:30013"/>
        <dbReference type="ChEBI" id="CHEBI:30616"/>
        <dbReference type="ChEBI" id="CHEBI:61977"/>
        <dbReference type="ChEBI" id="CHEBI:456216"/>
        <dbReference type="EC" id="2.7.11.1"/>
    </reaction>
</comment>
<dbReference type="EC" id="2.7.11.1" evidence="1"/>
<evidence type="ECO:0000313" key="12">
    <source>
        <dbReference type="Proteomes" id="UP000002035"/>
    </source>
</evidence>
<evidence type="ECO:0000256" key="3">
    <source>
        <dbReference type="ARBA" id="ARBA00022679"/>
    </source>
</evidence>
<dbReference type="Gene3D" id="3.30.200.20">
    <property type="entry name" value="Phosphorylase Kinase, domain 1"/>
    <property type="match status" value="1"/>
</dbReference>
<reference evidence="12" key="1">
    <citation type="journal article" date="2012" name="MBio">
        <title>Comparative genome analysis of Trichophyton rubrum and related dermatophytes reveals candidate genes involved in infection.</title>
        <authorList>
            <person name="Martinez D.A."/>
            <person name="Oliver B.G."/>
            <person name="Graeser Y."/>
            <person name="Goldberg J.M."/>
            <person name="Li W."/>
            <person name="Martinez-Rossi N.M."/>
            <person name="Monod M."/>
            <person name="Shelest E."/>
            <person name="Barton R.C."/>
            <person name="Birch E."/>
            <person name="Brakhage A.A."/>
            <person name="Chen Z."/>
            <person name="Gurr S.J."/>
            <person name="Heiman D."/>
            <person name="Heitman J."/>
            <person name="Kosti I."/>
            <person name="Rossi A."/>
            <person name="Saif S."/>
            <person name="Samalova M."/>
            <person name="Saunders C.W."/>
            <person name="Shea T."/>
            <person name="Summerbell R.C."/>
            <person name="Xu J."/>
            <person name="Young S."/>
            <person name="Zeng Q."/>
            <person name="Birren B.W."/>
            <person name="Cuomo C.A."/>
            <person name="White T.C."/>
        </authorList>
    </citation>
    <scope>NUCLEOTIDE SEQUENCE [LARGE SCALE GENOMIC DNA]</scope>
    <source>
        <strain evidence="12">ATCC MYA-4605 / CBS 113480</strain>
    </source>
</reference>
<evidence type="ECO:0000256" key="2">
    <source>
        <dbReference type="ARBA" id="ARBA00022527"/>
    </source>
</evidence>
<dbReference type="Gene3D" id="1.10.510.10">
    <property type="entry name" value="Transferase(Phosphotransferase) domain 1"/>
    <property type="match status" value="1"/>
</dbReference>
<dbReference type="InterPro" id="IPR017441">
    <property type="entry name" value="Protein_kinase_ATP_BS"/>
</dbReference>
<proteinExistence type="predicted"/>
<evidence type="ECO:0000313" key="11">
    <source>
        <dbReference type="EMBL" id="EEQ35597.1"/>
    </source>
</evidence>
<dbReference type="GeneID" id="9227335"/>
<feature type="binding site" evidence="9">
    <location>
        <position position="88"/>
    </location>
    <ligand>
        <name>ATP</name>
        <dbReference type="ChEBI" id="CHEBI:30616"/>
    </ligand>
</feature>
<organism evidence="11 12">
    <name type="scientific">Arthroderma otae (strain ATCC MYA-4605 / CBS 113480)</name>
    <name type="common">Microsporum canis</name>
    <dbReference type="NCBI Taxonomy" id="554155"/>
    <lineage>
        <taxon>Eukaryota</taxon>
        <taxon>Fungi</taxon>
        <taxon>Dikarya</taxon>
        <taxon>Ascomycota</taxon>
        <taxon>Pezizomycotina</taxon>
        <taxon>Eurotiomycetes</taxon>
        <taxon>Eurotiomycetidae</taxon>
        <taxon>Onygenales</taxon>
        <taxon>Arthrodermataceae</taxon>
        <taxon>Microsporum</taxon>
    </lineage>
</organism>
<evidence type="ECO:0000256" key="5">
    <source>
        <dbReference type="ARBA" id="ARBA00022777"/>
    </source>
</evidence>
<accession>C5G0E4</accession>
<feature type="domain" description="Protein kinase" evidence="10">
    <location>
        <begin position="58"/>
        <end position="424"/>
    </location>
</feature>
<evidence type="ECO:0000259" key="10">
    <source>
        <dbReference type="PROSITE" id="PS50011"/>
    </source>
</evidence>
<keyword evidence="6 9" id="KW-0067">ATP-binding</keyword>
<keyword evidence="3" id="KW-0808">Transferase</keyword>
<evidence type="ECO:0000256" key="8">
    <source>
        <dbReference type="ARBA" id="ARBA00048679"/>
    </source>
</evidence>
<dbReference type="Pfam" id="PF00069">
    <property type="entry name" value="Pkinase"/>
    <property type="match status" value="2"/>
</dbReference>
<dbReference type="EMBL" id="DS995708">
    <property type="protein sequence ID" value="EEQ35597.1"/>
    <property type="molecule type" value="Genomic_DNA"/>
</dbReference>
<dbReference type="InterPro" id="IPR051334">
    <property type="entry name" value="SRPK"/>
</dbReference>
<dbReference type="PANTHER" id="PTHR47634:SF9">
    <property type="entry name" value="PROTEIN KINASE DOMAIN-CONTAINING PROTEIN-RELATED"/>
    <property type="match status" value="1"/>
</dbReference>
<dbReference type="HOGENOM" id="CLU_000288_81_2_1"/>